<evidence type="ECO:0000259" key="2">
    <source>
        <dbReference type="PROSITE" id="PS51849"/>
    </source>
</evidence>
<proteinExistence type="predicted"/>
<dbReference type="RefSeq" id="WP_160358089.1">
    <property type="nucleotide sequence ID" value="NZ_WSRQ01000004.1"/>
</dbReference>
<reference evidence="3" key="1">
    <citation type="submission" date="2019-12" db="EMBL/GenBank/DDBJ databases">
        <title>Microbes associate with the intestines of laboratory mice.</title>
        <authorList>
            <person name="Navarre W."/>
            <person name="Wong E."/>
        </authorList>
    </citation>
    <scope>NUCLEOTIDE SEQUENCE</scope>
    <source>
        <strain evidence="3">NM79_F5</strain>
    </source>
</reference>
<protein>
    <submittedName>
        <fullName evidence="3">Anti-sigma factor domain-containing protein</fullName>
    </submittedName>
</protein>
<feature type="transmembrane region" description="Helical" evidence="1">
    <location>
        <begin position="199"/>
        <end position="217"/>
    </location>
</feature>
<keyword evidence="1" id="KW-1133">Transmembrane helix</keyword>
<comment type="caution">
    <text evidence="3">The sequence shown here is derived from an EMBL/GenBank/DDBJ whole genome shotgun (WGS) entry which is preliminary data.</text>
</comment>
<feature type="domain" description="RsgI N-terminal anti-sigma" evidence="2">
    <location>
        <begin position="150"/>
        <end position="197"/>
    </location>
</feature>
<evidence type="ECO:0000313" key="4">
    <source>
        <dbReference type="Proteomes" id="UP000656077"/>
    </source>
</evidence>
<accession>A0A964RJ89</accession>
<evidence type="ECO:0000256" key="1">
    <source>
        <dbReference type="SAM" id="Phobius"/>
    </source>
</evidence>
<gene>
    <name evidence="3" type="ORF">GKZ28_03385</name>
</gene>
<sequence length="343" mass="39607">MENINFIKDKYIFASIPSMLLVGDSAEDTRNRQIALFLKELTKYNVLIKDLVNYNLKEVDRNIALNFAHYIIENDELLNIIVNKLDLPISRLSKLTKIKSEYIEKWRDYILAYYLILSNPNYRGIQDYLRIVLREDNNGGYVKNNKQQIYKGLVIKSSKKSAYIVTSKGEFLRIKTNDKINPGDVCEGNLKKTLKNYRIHISILLLILIVIVSGIIIEYRRAQSIVVIETTSVIKIHINKYNKVIYAYSPTEKGKELINDVNMLNKDVDEAIADTFEYAINNNMLDLSKKTLITINGQAIKYGLFDKTNKIITENKIPIVINNAGNQQKLPKYLSEDENKTEK</sequence>
<dbReference type="EMBL" id="WSRQ01000004">
    <property type="protein sequence ID" value="MVX62743.1"/>
    <property type="molecule type" value="Genomic_DNA"/>
</dbReference>
<dbReference type="Pfam" id="PF12791">
    <property type="entry name" value="RsgI_N"/>
    <property type="match status" value="1"/>
</dbReference>
<evidence type="ECO:0000313" key="3">
    <source>
        <dbReference type="EMBL" id="MVX62743.1"/>
    </source>
</evidence>
<dbReference type="PROSITE" id="PS51849">
    <property type="entry name" value="RSGI_N"/>
    <property type="match status" value="1"/>
</dbReference>
<dbReference type="AlphaFoldDB" id="A0A964RJ89"/>
<dbReference type="Proteomes" id="UP000656077">
    <property type="component" value="Unassembled WGS sequence"/>
</dbReference>
<keyword evidence="1" id="KW-0472">Membrane</keyword>
<name>A0A964RJ89_9CLOT</name>
<dbReference type="InterPro" id="IPR024449">
    <property type="entry name" value="Anti-sigma_RsgI_N"/>
</dbReference>
<keyword evidence="1" id="KW-0812">Transmembrane</keyword>
<organism evidence="3 4">
    <name type="scientific">Clostridium chromiireducens</name>
    <dbReference type="NCBI Taxonomy" id="225345"/>
    <lineage>
        <taxon>Bacteria</taxon>
        <taxon>Bacillati</taxon>
        <taxon>Bacillota</taxon>
        <taxon>Clostridia</taxon>
        <taxon>Eubacteriales</taxon>
        <taxon>Clostridiaceae</taxon>
        <taxon>Clostridium</taxon>
    </lineage>
</organism>